<dbReference type="InterPro" id="IPR007172">
    <property type="entry name" value="DUF374"/>
</dbReference>
<evidence type="ECO:0000313" key="2">
    <source>
        <dbReference type="EMBL" id="QJE97177.1"/>
    </source>
</evidence>
<gene>
    <name evidence="2" type="ORF">HHL09_15750</name>
</gene>
<sequence>MARKSSEIRESGKSTFLGKLAGRIMQAYCATLRFEIVDRCGLTRPGGISGPVIYCLWHNRIFTVPAAWKKACGKHRKAVVLTSASHDGAALARAVGVFGIGSVRGSSSRRGVAALVSMLKTLREGTDVCITPDGPRGPRHVIQPGLVKLAEASGAPIIPIHVEYPACWELKTWDRFAIPKPCSKVRVIFDEALAVPRGLSEDDFETWRRRIEELMLRGTGETISHDLR</sequence>
<evidence type="ECO:0000313" key="3">
    <source>
        <dbReference type="Proteomes" id="UP000501812"/>
    </source>
</evidence>
<dbReference type="RefSeq" id="WP_169455577.1">
    <property type="nucleotide sequence ID" value="NZ_CP051774.1"/>
</dbReference>
<organism evidence="2 3">
    <name type="scientific">Luteolibacter luteus</name>
    <dbReference type="NCBI Taxonomy" id="2728835"/>
    <lineage>
        <taxon>Bacteria</taxon>
        <taxon>Pseudomonadati</taxon>
        <taxon>Verrucomicrobiota</taxon>
        <taxon>Verrucomicrobiia</taxon>
        <taxon>Verrucomicrobiales</taxon>
        <taxon>Verrucomicrobiaceae</taxon>
        <taxon>Luteolibacter</taxon>
    </lineage>
</organism>
<keyword evidence="3" id="KW-1185">Reference proteome</keyword>
<keyword evidence="2" id="KW-0808">Transferase</keyword>
<reference evidence="2 3" key="1">
    <citation type="submission" date="2020-04" db="EMBL/GenBank/DDBJ databases">
        <title>Luteolibacter sp. G-1-1-1 isolated from soil.</title>
        <authorList>
            <person name="Dahal R.H."/>
        </authorList>
    </citation>
    <scope>NUCLEOTIDE SEQUENCE [LARGE SCALE GENOMIC DNA]</scope>
    <source>
        <strain evidence="2 3">G-1-1-1</strain>
    </source>
</reference>
<keyword evidence="2" id="KW-0012">Acyltransferase</keyword>
<name>A0A858RJS6_9BACT</name>
<dbReference type="KEGG" id="luo:HHL09_15750"/>
<dbReference type="GO" id="GO:0016746">
    <property type="term" value="F:acyltransferase activity"/>
    <property type="evidence" value="ECO:0007669"/>
    <property type="project" value="UniProtKB-KW"/>
</dbReference>
<dbReference type="CDD" id="cd07983">
    <property type="entry name" value="LPLAT_DUF374-like"/>
    <property type="match status" value="1"/>
</dbReference>
<proteinExistence type="predicted"/>
<dbReference type="EMBL" id="CP051774">
    <property type="protein sequence ID" value="QJE97177.1"/>
    <property type="molecule type" value="Genomic_DNA"/>
</dbReference>
<feature type="domain" description="DUF374" evidence="1">
    <location>
        <begin position="73"/>
        <end position="139"/>
    </location>
</feature>
<accession>A0A858RJS6</accession>
<protein>
    <submittedName>
        <fullName evidence="2">Lysophospholipid acyltransferase family protein</fullName>
    </submittedName>
</protein>
<dbReference type="Proteomes" id="UP000501812">
    <property type="component" value="Chromosome"/>
</dbReference>
<evidence type="ECO:0000259" key="1">
    <source>
        <dbReference type="Pfam" id="PF04028"/>
    </source>
</evidence>
<dbReference type="Pfam" id="PF04028">
    <property type="entry name" value="DUF374"/>
    <property type="match status" value="1"/>
</dbReference>
<dbReference type="AlphaFoldDB" id="A0A858RJS6"/>